<evidence type="ECO:0000313" key="12">
    <source>
        <dbReference type="Proteomes" id="UP000030671"/>
    </source>
</evidence>
<dbReference type="KEGG" id="hir:HETIRDRAFT_115762"/>
<dbReference type="EMBL" id="KI925459">
    <property type="protein sequence ID" value="ETW80416.1"/>
    <property type="molecule type" value="Genomic_DNA"/>
</dbReference>
<evidence type="ECO:0000256" key="3">
    <source>
        <dbReference type="ARBA" id="ARBA00010617"/>
    </source>
</evidence>
<evidence type="ECO:0000256" key="4">
    <source>
        <dbReference type="ARBA" id="ARBA00022617"/>
    </source>
</evidence>
<dbReference type="InterPro" id="IPR002401">
    <property type="entry name" value="Cyt_P450_E_grp-I"/>
</dbReference>
<dbReference type="InParanoid" id="W4K5U7"/>
<evidence type="ECO:0000256" key="1">
    <source>
        <dbReference type="ARBA" id="ARBA00001971"/>
    </source>
</evidence>
<reference evidence="11 12" key="1">
    <citation type="journal article" date="2012" name="New Phytol.">
        <title>Insight into trade-off between wood decay and parasitism from the genome of a fungal forest pathogen.</title>
        <authorList>
            <person name="Olson A."/>
            <person name="Aerts A."/>
            <person name="Asiegbu F."/>
            <person name="Belbahri L."/>
            <person name="Bouzid O."/>
            <person name="Broberg A."/>
            <person name="Canback B."/>
            <person name="Coutinho P.M."/>
            <person name="Cullen D."/>
            <person name="Dalman K."/>
            <person name="Deflorio G."/>
            <person name="van Diepen L.T."/>
            <person name="Dunand C."/>
            <person name="Duplessis S."/>
            <person name="Durling M."/>
            <person name="Gonthier P."/>
            <person name="Grimwood J."/>
            <person name="Fossdal C.G."/>
            <person name="Hansson D."/>
            <person name="Henrissat B."/>
            <person name="Hietala A."/>
            <person name="Himmelstrand K."/>
            <person name="Hoffmeister D."/>
            <person name="Hogberg N."/>
            <person name="James T.Y."/>
            <person name="Karlsson M."/>
            <person name="Kohler A."/>
            <person name="Kues U."/>
            <person name="Lee Y.H."/>
            <person name="Lin Y.C."/>
            <person name="Lind M."/>
            <person name="Lindquist E."/>
            <person name="Lombard V."/>
            <person name="Lucas S."/>
            <person name="Lunden K."/>
            <person name="Morin E."/>
            <person name="Murat C."/>
            <person name="Park J."/>
            <person name="Raffaello T."/>
            <person name="Rouze P."/>
            <person name="Salamov A."/>
            <person name="Schmutz J."/>
            <person name="Solheim H."/>
            <person name="Stahlberg J."/>
            <person name="Velez H."/>
            <person name="de Vries R.P."/>
            <person name="Wiebenga A."/>
            <person name="Woodward S."/>
            <person name="Yakovlev I."/>
            <person name="Garbelotto M."/>
            <person name="Martin F."/>
            <person name="Grigoriev I.V."/>
            <person name="Stenlid J."/>
        </authorList>
    </citation>
    <scope>NUCLEOTIDE SEQUENCE [LARGE SCALE GENOMIC DNA]</scope>
    <source>
        <strain evidence="11 12">TC 32-1</strain>
    </source>
</reference>
<evidence type="ECO:0000256" key="5">
    <source>
        <dbReference type="ARBA" id="ARBA00022723"/>
    </source>
</evidence>
<keyword evidence="6 10" id="KW-0560">Oxidoreductase</keyword>
<dbReference type="GeneID" id="20666500"/>
<evidence type="ECO:0000256" key="6">
    <source>
        <dbReference type="ARBA" id="ARBA00023002"/>
    </source>
</evidence>
<keyword evidence="5 9" id="KW-0479">Metal-binding</keyword>
<dbReference type="PROSITE" id="PS00086">
    <property type="entry name" value="CYTOCHROME_P450"/>
    <property type="match status" value="1"/>
</dbReference>
<sequence length="510" mass="58203">MTLHLFSLMRDYNDLFFAVAIAALTFFLLMSRTRGLPLPPGPRASWWLGTVHLPEILPWLTVAKWRETYGTQFLKGDIIYISQVGNSILYVNSAKVASDLLDKRSVNYSSRPPSPMVRDLMGWRWAFPSMPYGPTWRKYRALFQKQFQPNSSRYQPIQAKEVHGLLRNLARSPEKFHYHIQRIEEEGDIYVTLSERAIASALNAGVFGTYLVDYIPLLRYVPDWLPGAKFKRQAKEWKKLVDDMVDQPFEMTKERMASGTAEPCFTTLELEDSADRANDAEYATMIKSVAAISYAAGTDTTVSAIETFFLAMMLYPEVQRKAQAHLDKVIGVDRLPRFSDRQDLSYIDCIIWEALRWKPTVPMGLSHTSVKDDIYEGYSIPKGTTIFPNIWAIMHDEKTYPDPSAFRPERFEDRKRNLELGINPLPEVVFGYGRRACPGRWLAFDTLWITVASVLAVYNISKAVDDGGAVIEPDTEYTTGIVSRPKPFRVSLVPRSDAALELIRQTGEEH</sequence>
<dbReference type="SUPFAM" id="SSF48264">
    <property type="entry name" value="Cytochrome P450"/>
    <property type="match status" value="1"/>
</dbReference>
<keyword evidence="7 9" id="KW-0408">Iron</keyword>
<organism evidence="11 12">
    <name type="scientific">Heterobasidion irregulare (strain TC 32-1)</name>
    <dbReference type="NCBI Taxonomy" id="747525"/>
    <lineage>
        <taxon>Eukaryota</taxon>
        <taxon>Fungi</taxon>
        <taxon>Dikarya</taxon>
        <taxon>Basidiomycota</taxon>
        <taxon>Agaricomycotina</taxon>
        <taxon>Agaricomycetes</taxon>
        <taxon>Russulales</taxon>
        <taxon>Bondarzewiaceae</taxon>
        <taxon>Heterobasidion</taxon>
        <taxon>Heterobasidion annosum species complex</taxon>
    </lineage>
</organism>
<dbReference type="Pfam" id="PF00067">
    <property type="entry name" value="p450"/>
    <property type="match status" value="2"/>
</dbReference>
<dbReference type="OrthoDB" id="2789670at2759"/>
<protein>
    <submittedName>
        <fullName evidence="11">Cytochrome P450 monooxygenase 93</fullName>
    </submittedName>
</protein>
<dbReference type="PRINTS" id="PR00463">
    <property type="entry name" value="EP450I"/>
</dbReference>
<dbReference type="Gene3D" id="1.10.630.10">
    <property type="entry name" value="Cytochrome P450"/>
    <property type="match status" value="1"/>
</dbReference>
<comment type="pathway">
    <text evidence="2">Secondary metabolite biosynthesis.</text>
</comment>
<dbReference type="PANTHER" id="PTHR46300:SF7">
    <property type="entry name" value="P450, PUTATIVE (EUROFUNG)-RELATED"/>
    <property type="match status" value="1"/>
</dbReference>
<dbReference type="GO" id="GO:0020037">
    <property type="term" value="F:heme binding"/>
    <property type="evidence" value="ECO:0007669"/>
    <property type="project" value="InterPro"/>
</dbReference>
<dbReference type="InterPro" id="IPR017972">
    <property type="entry name" value="Cyt_P450_CS"/>
</dbReference>
<dbReference type="GO" id="GO:0004497">
    <property type="term" value="F:monooxygenase activity"/>
    <property type="evidence" value="ECO:0007669"/>
    <property type="project" value="UniProtKB-KW"/>
</dbReference>
<dbReference type="eggNOG" id="KOG0156">
    <property type="taxonomic scope" value="Eukaryota"/>
</dbReference>
<dbReference type="HOGENOM" id="CLU_001570_2_3_1"/>
<dbReference type="PANTHER" id="PTHR46300">
    <property type="entry name" value="P450, PUTATIVE (EUROFUNG)-RELATED-RELATED"/>
    <property type="match status" value="1"/>
</dbReference>
<dbReference type="RefSeq" id="XP_009547173.1">
    <property type="nucleotide sequence ID" value="XM_009548878.1"/>
</dbReference>
<evidence type="ECO:0000256" key="2">
    <source>
        <dbReference type="ARBA" id="ARBA00005179"/>
    </source>
</evidence>
<dbReference type="Proteomes" id="UP000030671">
    <property type="component" value="Unassembled WGS sequence"/>
</dbReference>
<evidence type="ECO:0000256" key="8">
    <source>
        <dbReference type="ARBA" id="ARBA00023033"/>
    </source>
</evidence>
<comment type="similarity">
    <text evidence="3 10">Belongs to the cytochrome P450 family.</text>
</comment>
<name>W4K5U7_HETIT</name>
<evidence type="ECO:0000313" key="11">
    <source>
        <dbReference type="EMBL" id="ETW80416.1"/>
    </source>
</evidence>
<evidence type="ECO:0000256" key="10">
    <source>
        <dbReference type="RuleBase" id="RU000461"/>
    </source>
</evidence>
<comment type="cofactor">
    <cofactor evidence="1 9">
        <name>heme</name>
        <dbReference type="ChEBI" id="CHEBI:30413"/>
    </cofactor>
</comment>
<dbReference type="InterPro" id="IPR001128">
    <property type="entry name" value="Cyt_P450"/>
</dbReference>
<feature type="binding site" description="axial binding residue" evidence="9">
    <location>
        <position position="437"/>
    </location>
    <ligand>
        <name>heme</name>
        <dbReference type="ChEBI" id="CHEBI:30413"/>
    </ligand>
    <ligandPart>
        <name>Fe</name>
        <dbReference type="ChEBI" id="CHEBI:18248"/>
    </ligandPart>
</feature>
<keyword evidence="12" id="KW-1185">Reference proteome</keyword>
<dbReference type="InterPro" id="IPR036396">
    <property type="entry name" value="Cyt_P450_sf"/>
</dbReference>
<gene>
    <name evidence="11" type="primary">cpm93</name>
    <name evidence="11" type="ORF">HETIRDRAFT_115762</name>
</gene>
<dbReference type="GO" id="GO:0005506">
    <property type="term" value="F:iron ion binding"/>
    <property type="evidence" value="ECO:0007669"/>
    <property type="project" value="InterPro"/>
</dbReference>
<dbReference type="AlphaFoldDB" id="W4K5U7"/>
<evidence type="ECO:0000256" key="7">
    <source>
        <dbReference type="ARBA" id="ARBA00023004"/>
    </source>
</evidence>
<keyword evidence="4 9" id="KW-0349">Heme</keyword>
<dbReference type="InterPro" id="IPR050364">
    <property type="entry name" value="Cytochrome_P450_fung"/>
</dbReference>
<proteinExistence type="inferred from homology"/>
<evidence type="ECO:0000256" key="9">
    <source>
        <dbReference type="PIRSR" id="PIRSR602401-1"/>
    </source>
</evidence>
<dbReference type="CDD" id="cd11065">
    <property type="entry name" value="CYP64-like"/>
    <property type="match status" value="1"/>
</dbReference>
<keyword evidence="8 10" id="KW-0503">Monooxygenase</keyword>
<dbReference type="GO" id="GO:0016705">
    <property type="term" value="F:oxidoreductase activity, acting on paired donors, with incorporation or reduction of molecular oxygen"/>
    <property type="evidence" value="ECO:0007669"/>
    <property type="project" value="InterPro"/>
</dbReference>
<accession>W4K5U7</accession>
<dbReference type="STRING" id="747525.W4K5U7"/>